<proteinExistence type="predicted"/>
<organism evidence="1 2">
    <name type="scientific">Collichthys lucidus</name>
    <name type="common">Big head croaker</name>
    <name type="synonym">Sciaena lucida</name>
    <dbReference type="NCBI Taxonomy" id="240159"/>
    <lineage>
        <taxon>Eukaryota</taxon>
        <taxon>Metazoa</taxon>
        <taxon>Chordata</taxon>
        <taxon>Craniata</taxon>
        <taxon>Vertebrata</taxon>
        <taxon>Euteleostomi</taxon>
        <taxon>Actinopterygii</taxon>
        <taxon>Neopterygii</taxon>
        <taxon>Teleostei</taxon>
        <taxon>Neoteleostei</taxon>
        <taxon>Acanthomorphata</taxon>
        <taxon>Eupercaria</taxon>
        <taxon>Sciaenidae</taxon>
        <taxon>Collichthys</taxon>
    </lineage>
</organism>
<evidence type="ECO:0000313" key="1">
    <source>
        <dbReference type="EMBL" id="TKS87943.1"/>
    </source>
</evidence>
<dbReference type="EMBL" id="CM014096">
    <property type="protein sequence ID" value="TKS87943.1"/>
    <property type="molecule type" value="Genomic_DNA"/>
</dbReference>
<reference evidence="1 2" key="1">
    <citation type="submission" date="2019-01" db="EMBL/GenBank/DDBJ databases">
        <title>Genome Assembly of Collichthys lucidus.</title>
        <authorList>
            <person name="Cai M."/>
            <person name="Xiao S."/>
        </authorList>
    </citation>
    <scope>NUCLEOTIDE SEQUENCE [LARGE SCALE GENOMIC DNA]</scope>
    <source>
        <strain evidence="1">JT15FE1705JMU</strain>
        <tissue evidence="1">Muscle</tissue>
    </source>
</reference>
<keyword evidence="2" id="KW-1185">Reference proteome</keyword>
<accession>A0A4U5VHZ4</accession>
<sequence>MRRRVQLCESLYLRSEEEGHVAKEQLQTEDNKGLVQSTSEKCMPDIRKAVFDRVTAFCTLCANRNQPTVN</sequence>
<dbReference type="AlphaFoldDB" id="A0A4U5VHZ4"/>
<name>A0A4U5VHZ4_COLLU</name>
<protein>
    <submittedName>
        <fullName evidence="1">Uncharacterized protein</fullName>
    </submittedName>
</protein>
<dbReference type="Proteomes" id="UP000298787">
    <property type="component" value="Chromosome 19"/>
</dbReference>
<evidence type="ECO:0000313" key="2">
    <source>
        <dbReference type="Proteomes" id="UP000298787"/>
    </source>
</evidence>
<gene>
    <name evidence="1" type="ORF">D9C73_022067</name>
</gene>